<dbReference type="SUPFAM" id="SSF46689">
    <property type="entry name" value="Homeodomain-like"/>
    <property type="match status" value="1"/>
</dbReference>
<proteinExistence type="predicted"/>
<gene>
    <name evidence="4" type="primary">kstR2_1</name>
    <name evidence="4" type="ORF">CLTHE_06080</name>
</gene>
<dbReference type="PRINTS" id="PR00455">
    <property type="entry name" value="HTHTETR"/>
</dbReference>
<evidence type="ECO:0000256" key="1">
    <source>
        <dbReference type="ARBA" id="ARBA00023125"/>
    </source>
</evidence>
<dbReference type="InterPro" id="IPR050624">
    <property type="entry name" value="HTH-type_Tx_Regulator"/>
</dbReference>
<dbReference type="InterPro" id="IPR009057">
    <property type="entry name" value="Homeodomain-like_sf"/>
</dbReference>
<dbReference type="Pfam" id="PF00440">
    <property type="entry name" value="TetR_N"/>
    <property type="match status" value="1"/>
</dbReference>
<protein>
    <submittedName>
        <fullName evidence="4">HTH-type transcriptional repressor KstR2</fullName>
    </submittedName>
</protein>
<evidence type="ECO:0000313" key="4">
    <source>
        <dbReference type="EMBL" id="OPX49511.1"/>
    </source>
</evidence>
<dbReference type="PANTHER" id="PTHR43479">
    <property type="entry name" value="ACREF/ENVCD OPERON REPRESSOR-RELATED"/>
    <property type="match status" value="1"/>
</dbReference>
<reference evidence="4 5" key="1">
    <citation type="submission" date="2016-02" db="EMBL/GenBank/DDBJ databases">
        <title>Genome sequence of Clostridium thermobutyricum DSM 4928.</title>
        <authorList>
            <person name="Poehlein A."/>
            <person name="Daniel R."/>
        </authorList>
    </citation>
    <scope>NUCLEOTIDE SEQUENCE [LARGE SCALE GENOMIC DNA]</scope>
    <source>
        <strain evidence="4 5">DSM 4928</strain>
    </source>
</reference>
<dbReference type="PANTHER" id="PTHR43479:SF22">
    <property type="entry name" value="TRANSCRIPTIONAL REGULATOR, TETR FAMILY"/>
    <property type="match status" value="1"/>
</dbReference>
<dbReference type="AlphaFoldDB" id="A0A1V4SZM2"/>
<comment type="caution">
    <text evidence="4">The sequence shown here is derived from an EMBL/GenBank/DDBJ whole genome shotgun (WGS) entry which is preliminary data.</text>
</comment>
<evidence type="ECO:0000313" key="5">
    <source>
        <dbReference type="Proteomes" id="UP000191448"/>
    </source>
</evidence>
<name>A0A1V4SZM2_9CLOT</name>
<dbReference type="RefSeq" id="WP_080021950.1">
    <property type="nucleotide sequence ID" value="NZ_LTAY01000023.1"/>
</dbReference>
<dbReference type="InterPro" id="IPR023772">
    <property type="entry name" value="DNA-bd_HTH_TetR-type_CS"/>
</dbReference>
<dbReference type="PROSITE" id="PS01081">
    <property type="entry name" value="HTH_TETR_1"/>
    <property type="match status" value="1"/>
</dbReference>
<feature type="DNA-binding region" description="H-T-H motif" evidence="2">
    <location>
        <begin position="28"/>
        <end position="47"/>
    </location>
</feature>
<feature type="domain" description="HTH tetR-type" evidence="3">
    <location>
        <begin position="5"/>
        <end position="65"/>
    </location>
</feature>
<dbReference type="GO" id="GO:0003677">
    <property type="term" value="F:DNA binding"/>
    <property type="evidence" value="ECO:0007669"/>
    <property type="project" value="UniProtKB-UniRule"/>
</dbReference>
<dbReference type="EMBL" id="LTAY01000023">
    <property type="protein sequence ID" value="OPX49511.1"/>
    <property type="molecule type" value="Genomic_DNA"/>
</dbReference>
<accession>A0A1V4SZM2</accession>
<dbReference type="PROSITE" id="PS50977">
    <property type="entry name" value="HTH_TETR_2"/>
    <property type="match status" value="1"/>
</dbReference>
<evidence type="ECO:0000259" key="3">
    <source>
        <dbReference type="PROSITE" id="PS50977"/>
    </source>
</evidence>
<keyword evidence="1 2" id="KW-0238">DNA-binding</keyword>
<dbReference type="OrthoDB" id="494991at2"/>
<evidence type="ECO:0000256" key="2">
    <source>
        <dbReference type="PROSITE-ProRule" id="PRU00335"/>
    </source>
</evidence>
<dbReference type="Gene3D" id="1.10.357.10">
    <property type="entry name" value="Tetracycline Repressor, domain 2"/>
    <property type="match status" value="1"/>
</dbReference>
<sequence length="297" mass="34839">MEQICDKKIDIIDASIYLFSNKGFASTSVQDIATKCNISKATIYKFFKSKEEILIHIIDYVNKQMIVNVENIDLKAKDNKIDILKAKLNAFFEHLYDKKNFSIMIYENQSLMKNPKFKNIILQNRQFLLNWYSSILLDAFGEKIEPILWDIVLVMTGIIKEFNYIFIIKETISHNFNEMASFIVKSIISIIDFHHKDTPLVKPDLFKFFKDKSSINKDVLLTEWKNNISKIKNKLNDCNSICNKDDLLDATSELEKEMKKEQPRRFVIDSLLLYLSNYKIIEPEILFLKSLYIKSGI</sequence>
<organism evidence="4 5">
    <name type="scientific">Clostridium thermobutyricum DSM 4928</name>
    <dbReference type="NCBI Taxonomy" id="1121339"/>
    <lineage>
        <taxon>Bacteria</taxon>
        <taxon>Bacillati</taxon>
        <taxon>Bacillota</taxon>
        <taxon>Clostridia</taxon>
        <taxon>Eubacteriales</taxon>
        <taxon>Clostridiaceae</taxon>
        <taxon>Clostridium</taxon>
    </lineage>
</organism>
<dbReference type="InterPro" id="IPR001647">
    <property type="entry name" value="HTH_TetR"/>
</dbReference>
<dbReference type="Proteomes" id="UP000191448">
    <property type="component" value="Unassembled WGS sequence"/>
</dbReference>